<feature type="transmembrane region" description="Helical" evidence="6">
    <location>
        <begin position="198"/>
        <end position="219"/>
    </location>
</feature>
<name>A0ABQ9EPL9_TEGGR</name>
<dbReference type="Proteomes" id="UP001217089">
    <property type="component" value="Unassembled WGS sequence"/>
</dbReference>
<evidence type="ECO:0000256" key="2">
    <source>
        <dbReference type="ARBA" id="ARBA00009773"/>
    </source>
</evidence>
<keyword evidence="3 6" id="KW-0812">Transmembrane</keyword>
<evidence type="ECO:0000313" key="7">
    <source>
        <dbReference type="EMBL" id="KAJ8307177.1"/>
    </source>
</evidence>
<keyword evidence="4 6" id="KW-1133">Transmembrane helix</keyword>
<gene>
    <name evidence="7" type="ORF">KUTeg_015261</name>
</gene>
<evidence type="ECO:0000256" key="5">
    <source>
        <dbReference type="ARBA" id="ARBA00023136"/>
    </source>
</evidence>
<evidence type="ECO:0000256" key="1">
    <source>
        <dbReference type="ARBA" id="ARBA00004141"/>
    </source>
</evidence>
<keyword evidence="8" id="KW-1185">Reference proteome</keyword>
<evidence type="ECO:0008006" key="9">
    <source>
        <dbReference type="Google" id="ProtNLM"/>
    </source>
</evidence>
<feature type="transmembrane region" description="Helical" evidence="6">
    <location>
        <begin position="80"/>
        <end position="99"/>
    </location>
</feature>
<comment type="subcellular location">
    <subcellularLocation>
        <location evidence="1">Membrane</location>
        <topology evidence="1">Multi-pass membrane protein</topology>
    </subcellularLocation>
</comment>
<comment type="caution">
    <text evidence="7">The sequence shown here is derived from an EMBL/GenBank/DDBJ whole genome shotgun (WGS) entry which is preliminary data.</text>
</comment>
<reference evidence="7 8" key="1">
    <citation type="submission" date="2022-12" db="EMBL/GenBank/DDBJ databases">
        <title>Chromosome-level genome of Tegillarca granosa.</title>
        <authorList>
            <person name="Kim J."/>
        </authorList>
    </citation>
    <scope>NUCLEOTIDE SEQUENCE [LARGE SCALE GENOMIC DNA]</scope>
    <source>
        <strain evidence="7">Teg-2019</strain>
        <tissue evidence="7">Adductor muscle</tissue>
    </source>
</reference>
<accession>A0ABQ9EPL9</accession>
<evidence type="ECO:0000313" key="8">
    <source>
        <dbReference type="Proteomes" id="UP001217089"/>
    </source>
</evidence>
<evidence type="ECO:0000256" key="3">
    <source>
        <dbReference type="ARBA" id="ARBA00022692"/>
    </source>
</evidence>
<organism evidence="7 8">
    <name type="scientific">Tegillarca granosa</name>
    <name type="common">Malaysian cockle</name>
    <name type="synonym">Anadara granosa</name>
    <dbReference type="NCBI Taxonomy" id="220873"/>
    <lineage>
        <taxon>Eukaryota</taxon>
        <taxon>Metazoa</taxon>
        <taxon>Spiralia</taxon>
        <taxon>Lophotrochozoa</taxon>
        <taxon>Mollusca</taxon>
        <taxon>Bivalvia</taxon>
        <taxon>Autobranchia</taxon>
        <taxon>Pteriomorphia</taxon>
        <taxon>Arcoida</taxon>
        <taxon>Arcoidea</taxon>
        <taxon>Arcidae</taxon>
        <taxon>Tegillarca</taxon>
    </lineage>
</organism>
<dbReference type="EMBL" id="JARBDR010000793">
    <property type="protein sequence ID" value="KAJ8307177.1"/>
    <property type="molecule type" value="Genomic_DNA"/>
</dbReference>
<evidence type="ECO:0000256" key="4">
    <source>
        <dbReference type="ARBA" id="ARBA00022989"/>
    </source>
</evidence>
<dbReference type="Pfam" id="PF01594">
    <property type="entry name" value="AI-2E_transport"/>
    <property type="match status" value="1"/>
</dbReference>
<proteinExistence type="inferred from homology"/>
<protein>
    <recommendedName>
        <fullName evidence="9">Transmembrane protein 245</fullName>
    </recommendedName>
</protein>
<dbReference type="PANTHER" id="PTHR21716">
    <property type="entry name" value="TRANSMEMBRANE PROTEIN"/>
    <property type="match status" value="1"/>
</dbReference>
<feature type="transmembrane region" description="Helical" evidence="6">
    <location>
        <begin position="231"/>
        <end position="264"/>
    </location>
</feature>
<evidence type="ECO:0000256" key="6">
    <source>
        <dbReference type="SAM" id="Phobius"/>
    </source>
</evidence>
<dbReference type="PANTHER" id="PTHR21716:SF4">
    <property type="entry name" value="TRANSMEMBRANE PROTEIN 245"/>
    <property type="match status" value="1"/>
</dbReference>
<dbReference type="InterPro" id="IPR002549">
    <property type="entry name" value="AI-2E-like"/>
</dbReference>
<sequence>MHLEVWKENATSSSGSVATRSFQIIPDDLLSFDSFYEIVTKGDAFNVFESVWTILKGNMNLVLSLVTATLSLVLGGGTALLNFVISSIIFLTTLFYLLASSGKQYKPVELLTTISPTKSGGGFSQAVEEAISGVFMASLKMAAFYGLYTYLTHTIFCVDIVFIPCALAAIFGAIPFLGTYWAAIPAVLELWLVRGEGLWSLVLLGFHMLPAYVVDTAIYSEIKGGHPYMTGLAIAGGIYWMGLEGAIIAPILLCCLIVAVNLYGSMLQPDSETPVGLYKNLFRIINLEHF</sequence>
<comment type="similarity">
    <text evidence="2">Belongs to the autoinducer-2 exporter (AI-2E) (TC 2.A.86) family.</text>
</comment>
<keyword evidence="5 6" id="KW-0472">Membrane</keyword>